<feature type="region of interest" description="Disordered" evidence="1">
    <location>
        <begin position="1"/>
        <end position="54"/>
    </location>
</feature>
<accession>A0A0C2X803</accession>
<proteinExistence type="predicted"/>
<sequence>MPAKKPSAAASATKPTKSASTKPTLTPAAAPPAKVAPPTKATGAAKPAAKSEKK</sequence>
<dbReference type="EMBL" id="KN818246">
    <property type="protein sequence ID" value="KIL64893.1"/>
    <property type="molecule type" value="Genomic_DNA"/>
</dbReference>
<feature type="compositionally biased region" description="Low complexity" evidence="1">
    <location>
        <begin position="1"/>
        <end position="48"/>
    </location>
</feature>
<protein>
    <submittedName>
        <fullName evidence="2">Uncharacterized protein</fullName>
    </submittedName>
</protein>
<name>A0A0C2X803_AMAMK</name>
<organism evidence="2 3">
    <name type="scientific">Amanita muscaria (strain Koide BX008)</name>
    <dbReference type="NCBI Taxonomy" id="946122"/>
    <lineage>
        <taxon>Eukaryota</taxon>
        <taxon>Fungi</taxon>
        <taxon>Dikarya</taxon>
        <taxon>Basidiomycota</taxon>
        <taxon>Agaricomycotina</taxon>
        <taxon>Agaricomycetes</taxon>
        <taxon>Agaricomycetidae</taxon>
        <taxon>Agaricales</taxon>
        <taxon>Pluteineae</taxon>
        <taxon>Amanitaceae</taxon>
        <taxon>Amanita</taxon>
    </lineage>
</organism>
<dbReference type="AlphaFoldDB" id="A0A0C2X803"/>
<dbReference type="HOGENOM" id="CLU_3049839_0_0_1"/>
<evidence type="ECO:0000256" key="1">
    <source>
        <dbReference type="SAM" id="MobiDB-lite"/>
    </source>
</evidence>
<keyword evidence="3" id="KW-1185">Reference proteome</keyword>
<dbReference type="Proteomes" id="UP000054549">
    <property type="component" value="Unassembled WGS sequence"/>
</dbReference>
<evidence type="ECO:0000313" key="3">
    <source>
        <dbReference type="Proteomes" id="UP000054549"/>
    </source>
</evidence>
<evidence type="ECO:0000313" key="2">
    <source>
        <dbReference type="EMBL" id="KIL64893.1"/>
    </source>
</evidence>
<dbReference type="InParanoid" id="A0A0C2X803"/>
<reference evidence="2 3" key="1">
    <citation type="submission" date="2014-04" db="EMBL/GenBank/DDBJ databases">
        <title>Evolutionary Origins and Diversification of the Mycorrhizal Mutualists.</title>
        <authorList>
            <consortium name="DOE Joint Genome Institute"/>
            <consortium name="Mycorrhizal Genomics Consortium"/>
            <person name="Kohler A."/>
            <person name="Kuo A."/>
            <person name="Nagy L.G."/>
            <person name="Floudas D."/>
            <person name="Copeland A."/>
            <person name="Barry K.W."/>
            <person name="Cichocki N."/>
            <person name="Veneault-Fourrey C."/>
            <person name="LaButti K."/>
            <person name="Lindquist E.A."/>
            <person name="Lipzen A."/>
            <person name="Lundell T."/>
            <person name="Morin E."/>
            <person name="Murat C."/>
            <person name="Riley R."/>
            <person name="Ohm R."/>
            <person name="Sun H."/>
            <person name="Tunlid A."/>
            <person name="Henrissat B."/>
            <person name="Grigoriev I.V."/>
            <person name="Hibbett D.S."/>
            <person name="Martin F."/>
        </authorList>
    </citation>
    <scope>NUCLEOTIDE SEQUENCE [LARGE SCALE GENOMIC DNA]</scope>
    <source>
        <strain evidence="2 3">Koide BX008</strain>
    </source>
</reference>
<gene>
    <name evidence="2" type="ORF">M378DRAFT_162764</name>
</gene>